<dbReference type="EC" id="4.1.1.50" evidence="11"/>
<keyword evidence="10" id="KW-0670">Pyruvate</keyword>
<dbReference type="SUPFAM" id="SSF56276">
    <property type="entry name" value="S-adenosylmethionine decarboxylase"/>
    <property type="match status" value="1"/>
</dbReference>
<dbReference type="Gene3D" id="3.30.360.110">
    <property type="entry name" value="S-adenosylmethionine decarboxylase domain"/>
    <property type="match status" value="1"/>
</dbReference>
<reference evidence="11 12" key="1">
    <citation type="submission" date="2020-07" db="EMBL/GenBank/DDBJ databases">
        <authorList>
            <person name="Maaloum M."/>
        </authorList>
    </citation>
    <scope>NUCLEOTIDE SEQUENCE [LARGE SCALE GENOMIC DNA]</scope>
    <source>
        <strain evidence="11 12">GCS-AN-3</strain>
    </source>
</reference>
<accession>A0A853IK44</accession>
<dbReference type="Proteomes" id="UP000589716">
    <property type="component" value="Unassembled WGS sequence"/>
</dbReference>
<organism evidence="11 12">
    <name type="scientific">Ottowia beijingensis</name>
    <dbReference type="NCBI Taxonomy" id="1207057"/>
    <lineage>
        <taxon>Bacteria</taxon>
        <taxon>Pseudomonadati</taxon>
        <taxon>Pseudomonadota</taxon>
        <taxon>Betaproteobacteria</taxon>
        <taxon>Burkholderiales</taxon>
        <taxon>Comamonadaceae</taxon>
        <taxon>Ottowia</taxon>
    </lineage>
</organism>
<dbReference type="NCBIfam" id="TIGR03330">
    <property type="entry name" value="SAM_DCase_Bsu"/>
    <property type="match status" value="1"/>
</dbReference>
<evidence type="ECO:0000256" key="6">
    <source>
        <dbReference type="ARBA" id="ARBA00023115"/>
    </source>
</evidence>
<evidence type="ECO:0000313" key="11">
    <source>
        <dbReference type="EMBL" id="NZA00736.1"/>
    </source>
</evidence>
<protein>
    <submittedName>
        <fullName evidence="11">Adenosylmethionine decarboxylase</fullName>
        <ecNumber evidence="11">4.1.1.50</ecNumber>
    </submittedName>
</protein>
<dbReference type="InterPro" id="IPR017716">
    <property type="entry name" value="S-AdoMet_deCOase_pro-enz"/>
</dbReference>
<dbReference type="Pfam" id="PF02675">
    <property type="entry name" value="AdoMet_dc"/>
    <property type="match status" value="1"/>
</dbReference>
<evidence type="ECO:0000256" key="3">
    <source>
        <dbReference type="ARBA" id="ARBA00022793"/>
    </source>
</evidence>
<dbReference type="PANTHER" id="PTHR33866:SF2">
    <property type="entry name" value="S-ADENOSYLMETHIONINE DECARBOXYLASE PROENZYME"/>
    <property type="match status" value="1"/>
</dbReference>
<dbReference type="InterPro" id="IPR016067">
    <property type="entry name" value="S-AdoMet_deCO2ase_core"/>
</dbReference>
<keyword evidence="2" id="KW-0949">S-adenosyl-L-methionine</keyword>
<proteinExistence type="predicted"/>
<gene>
    <name evidence="11" type="primary">speD</name>
    <name evidence="11" type="ORF">H0I39_01190</name>
</gene>
<evidence type="ECO:0000256" key="7">
    <source>
        <dbReference type="ARBA" id="ARBA00023145"/>
    </source>
</evidence>
<dbReference type="AlphaFoldDB" id="A0A853IK44"/>
<keyword evidence="9" id="KW-0704">Schiff base</keyword>
<keyword evidence="3" id="KW-0210">Decarboxylase</keyword>
<dbReference type="GO" id="GO:0004014">
    <property type="term" value="F:adenosylmethionine decarboxylase activity"/>
    <property type="evidence" value="ECO:0007669"/>
    <property type="project" value="UniProtKB-EC"/>
</dbReference>
<keyword evidence="6" id="KW-0620">Polyamine biosynthesis</keyword>
<evidence type="ECO:0000256" key="8">
    <source>
        <dbReference type="ARBA" id="ARBA00023239"/>
    </source>
</evidence>
<keyword evidence="7" id="KW-0865">Zymogen</keyword>
<dbReference type="PANTHER" id="PTHR33866">
    <property type="entry name" value="S-ADENOSYLMETHIONINE DECARBOXYLASE PROENZYME"/>
    <property type="match status" value="1"/>
</dbReference>
<evidence type="ECO:0000256" key="5">
    <source>
        <dbReference type="ARBA" id="ARBA00023066"/>
    </source>
</evidence>
<dbReference type="GO" id="GO:0008295">
    <property type="term" value="P:spermidine biosynthetic process"/>
    <property type="evidence" value="ECO:0007669"/>
    <property type="project" value="UniProtKB-KW"/>
</dbReference>
<evidence type="ECO:0000256" key="4">
    <source>
        <dbReference type="ARBA" id="ARBA00022813"/>
    </source>
</evidence>
<dbReference type="InterPro" id="IPR003826">
    <property type="entry name" value="AdoMetDC_fam_prok"/>
</dbReference>
<comment type="cofactor">
    <cofactor evidence="1">
        <name>pyruvate</name>
        <dbReference type="ChEBI" id="CHEBI:15361"/>
    </cofactor>
</comment>
<dbReference type="Gene3D" id="3.30.160.750">
    <property type="match status" value="1"/>
</dbReference>
<keyword evidence="5" id="KW-0745">Spermidine biosynthesis</keyword>
<evidence type="ECO:0000313" key="12">
    <source>
        <dbReference type="Proteomes" id="UP000589716"/>
    </source>
</evidence>
<evidence type="ECO:0000256" key="2">
    <source>
        <dbReference type="ARBA" id="ARBA00022691"/>
    </source>
</evidence>
<evidence type="ECO:0000256" key="9">
    <source>
        <dbReference type="ARBA" id="ARBA00023270"/>
    </source>
</evidence>
<dbReference type="InterPro" id="IPR042286">
    <property type="entry name" value="AdoMetDC_C"/>
</dbReference>
<comment type="caution">
    <text evidence="11">The sequence shown here is derived from an EMBL/GenBank/DDBJ whole genome shotgun (WGS) entry which is preliminary data.</text>
</comment>
<sequence>MRVLPHTDSPVPIVSSRASLQSERTVPRHAPGLHLIGDLYGCRGDAALMTDAARLEAFCKQAVADAGLTTVGSLFHSFGEGEGVTGAVVLAESHLALHTWPEDDYVTLDVYVCSYSCDNSAKAEALFAALQQAFQPTDPHLHRVVRA</sequence>
<keyword evidence="8 11" id="KW-0456">Lyase</keyword>
<name>A0A853IK44_9BURK</name>
<evidence type="ECO:0000256" key="1">
    <source>
        <dbReference type="ARBA" id="ARBA00001928"/>
    </source>
</evidence>
<keyword evidence="12" id="KW-1185">Reference proteome</keyword>
<dbReference type="GO" id="GO:0005829">
    <property type="term" value="C:cytosol"/>
    <property type="evidence" value="ECO:0007669"/>
    <property type="project" value="TreeGrafter"/>
</dbReference>
<keyword evidence="4" id="KW-0068">Autocatalytic cleavage</keyword>
<evidence type="ECO:0000256" key="10">
    <source>
        <dbReference type="ARBA" id="ARBA00023317"/>
    </source>
</evidence>
<dbReference type="InterPro" id="IPR042284">
    <property type="entry name" value="AdoMetDC_N"/>
</dbReference>
<dbReference type="EMBL" id="JACCKX010000001">
    <property type="protein sequence ID" value="NZA00736.1"/>
    <property type="molecule type" value="Genomic_DNA"/>
</dbReference>